<dbReference type="EMBL" id="DVJK01000162">
    <property type="protein sequence ID" value="HIS67084.1"/>
    <property type="molecule type" value="Genomic_DNA"/>
</dbReference>
<name>A0A9D1FE17_9FIRM</name>
<dbReference type="Pfam" id="PF04205">
    <property type="entry name" value="FMN_bind"/>
    <property type="match status" value="1"/>
</dbReference>
<reference evidence="8" key="2">
    <citation type="journal article" date="2021" name="PeerJ">
        <title>Extensive microbial diversity within the chicken gut microbiome revealed by metagenomics and culture.</title>
        <authorList>
            <person name="Gilroy R."/>
            <person name="Ravi A."/>
            <person name="Getino M."/>
            <person name="Pursley I."/>
            <person name="Horton D.L."/>
            <person name="Alikhan N.F."/>
            <person name="Baker D."/>
            <person name="Gharbi K."/>
            <person name="Hall N."/>
            <person name="Watson M."/>
            <person name="Adriaenssens E.M."/>
            <person name="Foster-Nyarko E."/>
            <person name="Jarju S."/>
            <person name="Secka A."/>
            <person name="Antonio M."/>
            <person name="Oren A."/>
            <person name="Chaudhuri R.R."/>
            <person name="La Ragione R."/>
            <person name="Hildebrand F."/>
            <person name="Pallen M.J."/>
        </authorList>
    </citation>
    <scope>NUCLEOTIDE SEQUENCE</scope>
    <source>
        <strain evidence="8">ChiHjej10B9-9673</strain>
    </source>
</reference>
<reference evidence="8" key="1">
    <citation type="submission" date="2020-10" db="EMBL/GenBank/DDBJ databases">
        <authorList>
            <person name="Gilroy R."/>
        </authorList>
    </citation>
    <scope>NUCLEOTIDE SEQUENCE</scope>
    <source>
        <strain evidence="8">ChiHjej10B9-9673</strain>
    </source>
</reference>
<dbReference type="Proteomes" id="UP000824001">
    <property type="component" value="Unassembled WGS sequence"/>
</dbReference>
<keyword evidence="2 6" id="KW-0597">Phosphoprotein</keyword>
<keyword evidence="5 6" id="KW-0249">Electron transport</keyword>
<feature type="modified residue" description="FMN phosphoryl threonine" evidence="6">
    <location>
        <position position="166"/>
    </location>
</feature>
<evidence type="ECO:0000256" key="3">
    <source>
        <dbReference type="ARBA" id="ARBA00022630"/>
    </source>
</evidence>
<proteinExistence type="inferred from homology"/>
<dbReference type="HAMAP" id="MF_00479">
    <property type="entry name" value="RsxG_RnfG"/>
    <property type="match status" value="1"/>
</dbReference>
<dbReference type="InterPro" id="IPR007329">
    <property type="entry name" value="FMN-bd"/>
</dbReference>
<evidence type="ECO:0000256" key="2">
    <source>
        <dbReference type="ARBA" id="ARBA00022553"/>
    </source>
</evidence>
<keyword evidence="4 6" id="KW-0288">FMN</keyword>
<dbReference type="AlphaFoldDB" id="A0A9D1FE17"/>
<protein>
    <recommendedName>
        <fullName evidence="6">Ion-translocating oxidoreductase complex subunit G</fullName>
        <ecNumber evidence="6">7.-.-.-</ecNumber>
    </recommendedName>
    <alternativeName>
        <fullName evidence="6">Rnf electron transport complex subunit G</fullName>
    </alternativeName>
</protein>
<keyword evidence="1 6" id="KW-0813">Transport</keyword>
<accession>A0A9D1FE17</accession>
<dbReference type="PANTHER" id="PTHR36118">
    <property type="entry name" value="ION-TRANSLOCATING OXIDOREDUCTASE COMPLEX SUBUNIT G"/>
    <property type="match status" value="1"/>
</dbReference>
<evidence type="ECO:0000259" key="7">
    <source>
        <dbReference type="SMART" id="SM00900"/>
    </source>
</evidence>
<evidence type="ECO:0000256" key="4">
    <source>
        <dbReference type="ARBA" id="ARBA00022643"/>
    </source>
</evidence>
<gene>
    <name evidence="6" type="primary">rnfG</name>
    <name evidence="8" type="ORF">IAC18_05915</name>
</gene>
<evidence type="ECO:0000313" key="9">
    <source>
        <dbReference type="Proteomes" id="UP000824001"/>
    </source>
</evidence>
<keyword evidence="6" id="KW-1133">Transmembrane helix</keyword>
<comment type="subunit">
    <text evidence="6">The complex is composed of six subunits: RnfA, RnfB, RnfC, RnfD, RnfE and RnfG.</text>
</comment>
<dbReference type="EC" id="7.-.-.-" evidence="6"/>
<dbReference type="GO" id="GO:0009055">
    <property type="term" value="F:electron transfer activity"/>
    <property type="evidence" value="ECO:0007669"/>
    <property type="project" value="InterPro"/>
</dbReference>
<dbReference type="GO" id="GO:0010181">
    <property type="term" value="F:FMN binding"/>
    <property type="evidence" value="ECO:0007669"/>
    <property type="project" value="InterPro"/>
</dbReference>
<sequence length="187" mass="18992">MTEIKKARGMNPIVRLAIILFAVSAITSGVLGLVNGLTEDRIAEQQRLKTEAAYNAVLPSESGYAEIAFDAEDPVFSNVDALSAAGDAGWVVELTFSGAQGSITAAFGVSAEDYSITGASVIDHAETSGLGAKITEDDFLASLVGQTEGMAVTKDGGTVNAITAATISSRAMADAGNMAIAACKALG</sequence>
<keyword evidence="6" id="KW-1003">Cell membrane</keyword>
<dbReference type="InterPro" id="IPR010209">
    <property type="entry name" value="Ion_transpt_RnfG/RsxG"/>
</dbReference>
<evidence type="ECO:0000313" key="8">
    <source>
        <dbReference type="EMBL" id="HIS67084.1"/>
    </source>
</evidence>
<dbReference type="PANTHER" id="PTHR36118:SF1">
    <property type="entry name" value="ION-TRANSLOCATING OXIDOREDUCTASE COMPLEX SUBUNIT G"/>
    <property type="match status" value="1"/>
</dbReference>
<dbReference type="SMART" id="SM00900">
    <property type="entry name" value="FMN_bind"/>
    <property type="match status" value="1"/>
</dbReference>
<dbReference type="GO" id="GO:0022900">
    <property type="term" value="P:electron transport chain"/>
    <property type="evidence" value="ECO:0007669"/>
    <property type="project" value="UniProtKB-UniRule"/>
</dbReference>
<comment type="subcellular location">
    <subcellularLocation>
        <location evidence="6">Cell membrane</location>
        <topology evidence="6">Single-pass membrane protein</topology>
    </subcellularLocation>
</comment>
<feature type="domain" description="FMN-binding" evidence="7">
    <location>
        <begin position="98"/>
        <end position="182"/>
    </location>
</feature>
<comment type="cofactor">
    <cofactor evidence="6">
        <name>FMN</name>
        <dbReference type="ChEBI" id="CHEBI:58210"/>
    </cofactor>
</comment>
<organism evidence="8 9">
    <name type="scientific">Candidatus Scatomorpha merdipullorum</name>
    <dbReference type="NCBI Taxonomy" id="2840927"/>
    <lineage>
        <taxon>Bacteria</taxon>
        <taxon>Bacillati</taxon>
        <taxon>Bacillota</taxon>
        <taxon>Clostridia</taxon>
        <taxon>Eubacteriales</taxon>
        <taxon>Candidatus Scatomorpha</taxon>
    </lineage>
</organism>
<comment type="function">
    <text evidence="6">Part of a membrane-bound complex that couples electron transfer with translocation of ions across the membrane.</text>
</comment>
<evidence type="ECO:0000256" key="6">
    <source>
        <dbReference type="HAMAP-Rule" id="MF_00479"/>
    </source>
</evidence>
<keyword evidence="6" id="KW-1278">Translocase</keyword>
<evidence type="ECO:0000256" key="5">
    <source>
        <dbReference type="ARBA" id="ARBA00022982"/>
    </source>
</evidence>
<keyword evidence="6" id="KW-0472">Membrane</keyword>
<comment type="similarity">
    <text evidence="6">Belongs to the RnfG family.</text>
</comment>
<dbReference type="PIRSF" id="PIRSF006091">
    <property type="entry name" value="E_trnsport_RnfG"/>
    <property type="match status" value="1"/>
</dbReference>
<keyword evidence="6" id="KW-0812">Transmembrane</keyword>
<keyword evidence="3 6" id="KW-0285">Flavoprotein</keyword>
<dbReference type="GO" id="GO:0005886">
    <property type="term" value="C:plasma membrane"/>
    <property type="evidence" value="ECO:0007669"/>
    <property type="project" value="UniProtKB-SubCell"/>
</dbReference>
<comment type="caution">
    <text evidence="8">The sequence shown here is derived from an EMBL/GenBank/DDBJ whole genome shotgun (WGS) entry which is preliminary data.</text>
</comment>
<evidence type="ECO:0000256" key="1">
    <source>
        <dbReference type="ARBA" id="ARBA00022448"/>
    </source>
</evidence>